<dbReference type="Pfam" id="PF20316">
    <property type="entry name" value="DUF6612"/>
    <property type="match status" value="1"/>
</dbReference>
<evidence type="ECO:0000259" key="3">
    <source>
        <dbReference type="PROSITE" id="PS51272"/>
    </source>
</evidence>
<feature type="domain" description="SLH" evidence="3">
    <location>
        <begin position="76"/>
        <end position="139"/>
    </location>
</feature>
<dbReference type="AlphaFoldDB" id="A0A9D1FA37"/>
<proteinExistence type="predicted"/>
<accession>A0A9D1FA37</accession>
<dbReference type="EMBL" id="DVJJ01000118">
    <property type="protein sequence ID" value="HIS65262.1"/>
    <property type="molecule type" value="Genomic_DNA"/>
</dbReference>
<protein>
    <submittedName>
        <fullName evidence="4">S-layer homology domain-containing protein</fullName>
    </submittedName>
</protein>
<dbReference type="PROSITE" id="PS51272">
    <property type="entry name" value="SLH"/>
    <property type="match status" value="1"/>
</dbReference>
<dbReference type="Proteomes" id="UP000886741">
    <property type="component" value="Unassembled WGS sequence"/>
</dbReference>
<gene>
    <name evidence="4" type="ORF">IAA83_07835</name>
</gene>
<keyword evidence="1" id="KW-0677">Repeat</keyword>
<keyword evidence="2" id="KW-0732">Signal</keyword>
<comment type="caution">
    <text evidence="4">The sequence shown here is derived from an EMBL/GenBank/DDBJ whole genome shotgun (WGS) entry which is preliminary data.</text>
</comment>
<evidence type="ECO:0000313" key="4">
    <source>
        <dbReference type="EMBL" id="HIS65262.1"/>
    </source>
</evidence>
<reference evidence="4" key="2">
    <citation type="journal article" date="2021" name="PeerJ">
        <title>Extensive microbial diversity within the chicken gut microbiome revealed by metagenomics and culture.</title>
        <authorList>
            <person name="Gilroy R."/>
            <person name="Ravi A."/>
            <person name="Getino M."/>
            <person name="Pursley I."/>
            <person name="Horton D.L."/>
            <person name="Alikhan N.F."/>
            <person name="Baker D."/>
            <person name="Gharbi K."/>
            <person name="Hall N."/>
            <person name="Watson M."/>
            <person name="Adriaenssens E.M."/>
            <person name="Foster-Nyarko E."/>
            <person name="Jarju S."/>
            <person name="Secka A."/>
            <person name="Antonio M."/>
            <person name="Oren A."/>
            <person name="Chaudhuri R.R."/>
            <person name="La Ragione R."/>
            <person name="Hildebrand F."/>
            <person name="Pallen M.J."/>
        </authorList>
    </citation>
    <scope>NUCLEOTIDE SEQUENCE</scope>
    <source>
        <strain evidence="4">ChiBcec16-1751</strain>
    </source>
</reference>
<evidence type="ECO:0000256" key="1">
    <source>
        <dbReference type="ARBA" id="ARBA00022737"/>
    </source>
</evidence>
<evidence type="ECO:0000256" key="2">
    <source>
        <dbReference type="SAM" id="SignalP"/>
    </source>
</evidence>
<reference evidence="4" key="1">
    <citation type="submission" date="2020-10" db="EMBL/GenBank/DDBJ databases">
        <authorList>
            <person name="Gilroy R."/>
        </authorList>
    </citation>
    <scope>NUCLEOTIDE SEQUENCE</scope>
    <source>
        <strain evidence="4">ChiBcec16-1751</strain>
    </source>
</reference>
<dbReference type="InterPro" id="IPR046720">
    <property type="entry name" value="DUF6612"/>
</dbReference>
<name>A0A9D1FA37_9FIRM</name>
<feature type="signal peptide" evidence="2">
    <location>
        <begin position="1"/>
        <end position="24"/>
    </location>
</feature>
<organism evidence="4 5">
    <name type="scientific">Candidatus Avoscillospira avistercoris</name>
    <dbReference type="NCBI Taxonomy" id="2840707"/>
    <lineage>
        <taxon>Bacteria</taxon>
        <taxon>Bacillati</taxon>
        <taxon>Bacillota</taxon>
        <taxon>Clostridia</taxon>
        <taxon>Eubacteriales</taxon>
        <taxon>Oscillospiraceae</taxon>
        <taxon>Oscillospiraceae incertae sedis</taxon>
        <taxon>Candidatus Avoscillospira</taxon>
    </lineage>
</organism>
<sequence length="469" mass="50632">MNRFFKHLALGTAAVCVLAVPALAADFTHCADYLKDMGLFQGGADGYDLDRAPTRLEASVMLVRLLGAEEEAKAISTYTAPFTDVADWAKPYVQYLYDNGLSNGVGNGKFGSDSLCTAQQYTTFLLRALGYSDAAGGDFTYATAMEFARNLGLVDMLNCDESNFLRDNLAAMSFTALATKPKSGEADLLTKLVQNGAIAKDDAEMYLGFFSDYRDYAAAITKANTDAAKMSTDAGVALGMTLADMDFLTASIDMTMAMESDLEHLDQTKLAYDMNMTLQIDPTMAAAMGLPEDQATMTQNMECWYADGYYYVKSGEDKVKVALSFEDVMEQMPTSDLTATAAQVEPLCAIESLTKADNSDGTVSYTINYATSSFNGMIDTILSSLPTGTDTTANMAFNALDAEIFFRGDSLSSMEVLMDMTTEVEGQSMGISMVMVMDNIQTGDTVKVTLPSDLNTYPEVTAEDMGMVT</sequence>
<feature type="chain" id="PRO_5038821917" evidence="2">
    <location>
        <begin position="25"/>
        <end position="469"/>
    </location>
</feature>
<dbReference type="InterPro" id="IPR001119">
    <property type="entry name" value="SLH_dom"/>
</dbReference>
<evidence type="ECO:0000313" key="5">
    <source>
        <dbReference type="Proteomes" id="UP000886741"/>
    </source>
</evidence>
<dbReference type="Pfam" id="PF00395">
    <property type="entry name" value="SLH"/>
    <property type="match status" value="1"/>
</dbReference>